<evidence type="ECO:0000256" key="1">
    <source>
        <dbReference type="SAM" id="MobiDB-lite"/>
    </source>
</evidence>
<dbReference type="Pfam" id="PF07686">
    <property type="entry name" value="V-set"/>
    <property type="match status" value="1"/>
</dbReference>
<evidence type="ECO:0000313" key="3">
    <source>
        <dbReference type="EnsemblMetazoa" id="SCAU001086-PA"/>
    </source>
</evidence>
<dbReference type="InterPro" id="IPR036179">
    <property type="entry name" value="Ig-like_dom_sf"/>
</dbReference>
<dbReference type="PROSITE" id="PS50835">
    <property type="entry name" value="IG_LIKE"/>
    <property type="match status" value="2"/>
</dbReference>
<protein>
    <recommendedName>
        <fullName evidence="2">Ig-like domain-containing protein</fullName>
    </recommendedName>
</protein>
<dbReference type="Proteomes" id="UP000095300">
    <property type="component" value="Unassembled WGS sequence"/>
</dbReference>
<dbReference type="VEuPathDB" id="VectorBase:SCAU001086"/>
<dbReference type="InterPro" id="IPR007110">
    <property type="entry name" value="Ig-like_dom"/>
</dbReference>
<evidence type="ECO:0000259" key="2">
    <source>
        <dbReference type="PROSITE" id="PS50835"/>
    </source>
</evidence>
<dbReference type="InterPro" id="IPR013783">
    <property type="entry name" value="Ig-like_fold"/>
</dbReference>
<dbReference type="InterPro" id="IPR003598">
    <property type="entry name" value="Ig_sub2"/>
</dbReference>
<dbReference type="FunFam" id="2.60.40.10:FF:001606">
    <property type="entry name" value="uncharacterized protein LOC108091111"/>
    <property type="match status" value="1"/>
</dbReference>
<feature type="domain" description="Ig-like" evidence="2">
    <location>
        <begin position="642"/>
        <end position="740"/>
    </location>
</feature>
<dbReference type="STRING" id="35570.A0A1I8NQ85"/>
<gene>
    <name evidence="3" type="primary">106091165</name>
</gene>
<sequence length="781" mass="84129">MWLKFKNVATFVIETFHLLLLTLILGHTFHVKQIDDLFVMASTITTIRTTTPLATAHPASSSTSLHGSHHHRHPAVGAATTTFSQSPVTSLATATTSRLALNAAGSGAATSLLSLSTLPLPSQSSSTAYTSLWETATTLTTNASKLLNLTPNTADAITDSNEIDTMDISEDVEDENENEHEGDHDRGFLDMDYVMMAKHIALSDESTSRGGVVGAAAGVEETIRNRIWSETSAATVEIALPEATFPSSASSSLISTKHTSSPSVTLVTPSMSTATIRHRNNPAAMTTTITTATAAAAAVSASSTSAVAASALLSSASLVNQRFNANKTRLDDLSSLSLLSSLNDTSSADPQLATSSMSLLSLMADAASTPTLSQTTRSMHPATVVRIRNDEQNMHNTNSHLTVDNVNATIVASGGGEGGGGSASSHHHSHYHHHHQAVNTSASATTSNSRNNSSTNLDLADNGFMMSASGNIGGEGPKLNGTGTTRISARKVEHKHLLPKSHKTDAPMLNYIFDTFSSANKHHHHDQRYGPHFEDVQLVGKPTNMTVQAGSSIHLNCRISLLQDKTVSWVRRNPGGENALDLLTVGLHTYTGDKRYKMEFQYPNNWRLKIVNVKKDDEATYECQISTHPPRVIQINLHVNAPKVMIVDEFGDPLQEKYYEQDSTLQLSCVVRNVAMSTSVVFWKHSEDVLNYDVTRGGISVKTELMDDGANSTLSIAKINKADSGNYTCSISEYQNYTIIVHILNGESFAELHHGSAICWRCPNHQAWPINFIVIATILLS</sequence>
<dbReference type="SMART" id="SM00406">
    <property type="entry name" value="IGv"/>
    <property type="match status" value="2"/>
</dbReference>
<feature type="compositionally biased region" description="Low complexity" evidence="1">
    <location>
        <begin position="439"/>
        <end position="456"/>
    </location>
</feature>
<dbReference type="OrthoDB" id="6354602at2759"/>
<dbReference type="Gene3D" id="2.60.40.10">
    <property type="entry name" value="Immunoglobulins"/>
    <property type="match status" value="2"/>
</dbReference>
<dbReference type="InterPro" id="IPR003599">
    <property type="entry name" value="Ig_sub"/>
</dbReference>
<name>A0A1I8NQ85_STOCA</name>
<keyword evidence="4" id="KW-1185">Reference proteome</keyword>
<feature type="compositionally biased region" description="Basic residues" evidence="1">
    <location>
        <begin position="425"/>
        <end position="436"/>
    </location>
</feature>
<accession>A0A1I8NQ85</accession>
<dbReference type="InterPro" id="IPR037448">
    <property type="entry name" value="Zig-8"/>
</dbReference>
<dbReference type="SUPFAM" id="SSF48726">
    <property type="entry name" value="Immunoglobulin"/>
    <property type="match status" value="2"/>
</dbReference>
<feature type="domain" description="Ig-like" evidence="2">
    <location>
        <begin position="531"/>
        <end position="634"/>
    </location>
</feature>
<feature type="region of interest" description="Disordered" evidence="1">
    <location>
        <begin position="412"/>
        <end position="458"/>
    </location>
</feature>
<dbReference type="PANTHER" id="PTHR23279">
    <property type="entry name" value="DEFECTIVE PROBOSCIS EXTENSION RESPONSE DPR -RELATED"/>
    <property type="match status" value="1"/>
</dbReference>
<feature type="compositionally biased region" description="Gly residues" evidence="1">
    <location>
        <begin position="413"/>
        <end position="422"/>
    </location>
</feature>
<dbReference type="GO" id="GO:0032589">
    <property type="term" value="C:neuron projection membrane"/>
    <property type="evidence" value="ECO:0007669"/>
    <property type="project" value="TreeGrafter"/>
</dbReference>
<dbReference type="InterPro" id="IPR013106">
    <property type="entry name" value="Ig_V-set"/>
</dbReference>
<dbReference type="PANTHER" id="PTHR23279:SF12">
    <property type="entry name" value="DEFECTIVE PROBOSCIS EXTENSION RESPONSE 14, ISOFORM A-RELATED"/>
    <property type="match status" value="1"/>
</dbReference>
<reference evidence="3" key="1">
    <citation type="submission" date="2020-05" db="UniProtKB">
        <authorList>
            <consortium name="EnsemblMetazoa"/>
        </authorList>
    </citation>
    <scope>IDENTIFICATION</scope>
    <source>
        <strain evidence="3">USDA</strain>
    </source>
</reference>
<dbReference type="SMART" id="SM00408">
    <property type="entry name" value="IGc2"/>
    <property type="match status" value="2"/>
</dbReference>
<organism evidence="3 4">
    <name type="scientific">Stomoxys calcitrans</name>
    <name type="common">Stable fly</name>
    <name type="synonym">Conops calcitrans</name>
    <dbReference type="NCBI Taxonomy" id="35570"/>
    <lineage>
        <taxon>Eukaryota</taxon>
        <taxon>Metazoa</taxon>
        <taxon>Ecdysozoa</taxon>
        <taxon>Arthropoda</taxon>
        <taxon>Hexapoda</taxon>
        <taxon>Insecta</taxon>
        <taxon>Pterygota</taxon>
        <taxon>Neoptera</taxon>
        <taxon>Endopterygota</taxon>
        <taxon>Diptera</taxon>
        <taxon>Brachycera</taxon>
        <taxon>Muscomorpha</taxon>
        <taxon>Muscoidea</taxon>
        <taxon>Muscidae</taxon>
        <taxon>Stomoxys</taxon>
    </lineage>
</organism>
<evidence type="ECO:0000313" key="4">
    <source>
        <dbReference type="Proteomes" id="UP000095300"/>
    </source>
</evidence>
<dbReference type="SMART" id="SM00409">
    <property type="entry name" value="IG"/>
    <property type="match status" value="2"/>
</dbReference>
<dbReference type="AlphaFoldDB" id="A0A1I8NQ85"/>
<proteinExistence type="predicted"/>
<dbReference type="GO" id="GO:0050808">
    <property type="term" value="P:synapse organization"/>
    <property type="evidence" value="ECO:0007669"/>
    <property type="project" value="TreeGrafter"/>
</dbReference>
<dbReference type="EnsemblMetazoa" id="SCAU001086-RA">
    <property type="protein sequence ID" value="SCAU001086-PA"/>
    <property type="gene ID" value="SCAU001086"/>
</dbReference>